<dbReference type="Pfam" id="PF24031">
    <property type="entry name" value="FN3_IL27B_N"/>
    <property type="match status" value="1"/>
</dbReference>
<evidence type="ECO:0000256" key="5">
    <source>
        <dbReference type="ARBA" id="ARBA00022729"/>
    </source>
</evidence>
<evidence type="ECO:0000256" key="9">
    <source>
        <dbReference type="ARBA" id="ARBA00064712"/>
    </source>
</evidence>
<dbReference type="PROSITE" id="PS50853">
    <property type="entry name" value="FN3"/>
    <property type="match status" value="1"/>
</dbReference>
<dbReference type="AlphaFoldDB" id="A0A8J6G162"/>
<protein>
    <recommendedName>
        <fullName evidence="10">Interleukin-27 subunit beta</fullName>
    </recommendedName>
</protein>
<evidence type="ECO:0000313" key="15">
    <source>
        <dbReference type="Proteomes" id="UP000710432"/>
    </source>
</evidence>
<keyword evidence="3" id="KW-0202">Cytokine</keyword>
<accession>A0A8J6G162</accession>
<dbReference type="FunFam" id="2.60.40.10:FF:000136">
    <property type="entry name" value="Ciliary neurotrophic factor receptor alpha"/>
    <property type="match status" value="1"/>
</dbReference>
<evidence type="ECO:0000256" key="8">
    <source>
        <dbReference type="ARBA" id="ARBA00060104"/>
    </source>
</evidence>
<dbReference type="GO" id="GO:0005615">
    <property type="term" value="C:extracellular space"/>
    <property type="evidence" value="ECO:0007669"/>
    <property type="project" value="UniProtKB-KW"/>
</dbReference>
<evidence type="ECO:0000256" key="3">
    <source>
        <dbReference type="ARBA" id="ARBA00022514"/>
    </source>
</evidence>
<dbReference type="FunFam" id="2.60.40.10:FF:001499">
    <property type="entry name" value="Interleukin-27 subunit beta"/>
    <property type="match status" value="1"/>
</dbReference>
<comment type="subunit">
    <text evidence="9">Heterodimer with IL27/IL27A; not disulfide-linked. This heterodimer is known as interleukin IL-27. Heterodimer with IL12A; not disulfide-linked. This heterodimer is known as interleukin IL-35. Interacts with SQSTM1.</text>
</comment>
<feature type="domain" description="Fibronectin type-III" evidence="13">
    <location>
        <begin position="212"/>
        <end position="309"/>
    </location>
</feature>
<comment type="caution">
    <text evidence="14">The sequence shown here is derived from an EMBL/GenBank/DDBJ whole genome shotgun (WGS) entry which is preliminary data.</text>
</comment>
<keyword evidence="7" id="KW-0325">Glycoprotein</keyword>
<dbReference type="SUPFAM" id="SSF49265">
    <property type="entry name" value="Fibronectin type III"/>
    <property type="match status" value="3"/>
</dbReference>
<dbReference type="PANTHER" id="PTHR48483">
    <property type="entry name" value="INTERLEUKIN-27 SUBUNIT BETA"/>
    <property type="match status" value="1"/>
</dbReference>
<dbReference type="EMBL" id="JAATJU010025873">
    <property type="protein sequence ID" value="KAH0502572.1"/>
    <property type="molecule type" value="Genomic_DNA"/>
</dbReference>
<dbReference type="PROSITE" id="PS01354">
    <property type="entry name" value="HEMATOPO_REC_L_F3"/>
    <property type="match status" value="2"/>
</dbReference>
<name>A0A8J6G162_MICOH</name>
<dbReference type="Gene3D" id="2.60.40.10">
    <property type="entry name" value="Immunoglobulins"/>
    <property type="match status" value="3"/>
</dbReference>
<organism evidence="14 15">
    <name type="scientific">Microtus ochrogaster</name>
    <name type="common">Prairie vole</name>
    <dbReference type="NCBI Taxonomy" id="79684"/>
    <lineage>
        <taxon>Eukaryota</taxon>
        <taxon>Metazoa</taxon>
        <taxon>Chordata</taxon>
        <taxon>Craniata</taxon>
        <taxon>Vertebrata</taxon>
        <taxon>Euteleostomi</taxon>
        <taxon>Mammalia</taxon>
        <taxon>Eutheria</taxon>
        <taxon>Euarchontoglires</taxon>
        <taxon>Glires</taxon>
        <taxon>Rodentia</taxon>
        <taxon>Myomorpha</taxon>
        <taxon>Muroidea</taxon>
        <taxon>Cricetidae</taxon>
        <taxon>Arvicolinae</taxon>
        <taxon>Microtus</taxon>
    </lineage>
</organism>
<dbReference type="PANTHER" id="PTHR48483:SF2">
    <property type="entry name" value="INTERLEUKIN-27 SUBUNIT BETA"/>
    <property type="match status" value="1"/>
</dbReference>
<evidence type="ECO:0000259" key="13">
    <source>
        <dbReference type="PROSITE" id="PS50853"/>
    </source>
</evidence>
<evidence type="ECO:0000256" key="6">
    <source>
        <dbReference type="ARBA" id="ARBA00022737"/>
    </source>
</evidence>
<evidence type="ECO:0000256" key="7">
    <source>
        <dbReference type="ARBA" id="ARBA00023180"/>
    </source>
</evidence>
<evidence type="ECO:0000256" key="11">
    <source>
        <dbReference type="SAM" id="MobiDB-lite"/>
    </source>
</evidence>
<keyword evidence="6" id="KW-0677">Repeat</keyword>
<proteinExistence type="inferred from homology"/>
<gene>
    <name evidence="14" type="ORF">LTLLF_192000</name>
</gene>
<comment type="subcellular location">
    <subcellularLocation>
        <location evidence="1">Secreted</location>
    </subcellularLocation>
</comment>
<dbReference type="PROSITE" id="PS51257">
    <property type="entry name" value="PROKAR_LIPOPROTEIN"/>
    <property type="match status" value="1"/>
</dbReference>
<dbReference type="InterPro" id="IPR003530">
    <property type="entry name" value="Hematopoietin_rcpt_L_F3_CS"/>
</dbReference>
<comment type="function">
    <text evidence="8">Associates with IL27 to form the IL-27 interleukin, a heterodimeric cytokine which functions in innate immunity. IL-27 has pro- and anti-inflammatory properties, that can regulate T-helper cell development, suppress T-cell proliferation, stimulate cytotoxic T-cell activity, induce isotype switching in B-cells, and that has diverse effects on innate immune cells. Among its target cells are CD4 T-helper cells which can differentiate in type 1 effector cells (TH1), type 2 effector cells (TH2) and IL17 producing helper T-cells (TH17). It drives rapid clonal expansion of naive but not memory CD4 T-cells. It also strongly synergizes with IL-12 to trigger interferon-gamma/IFN-gamma production of naive CD4 T-cells, binds to the cytokine receptor WSX-1/TCCR. Another important role of IL-27 is its antitumor activity as well as its antiangiogenic activity with activation of production of antiangiogenic chemokines.</text>
</comment>
<evidence type="ECO:0000313" key="14">
    <source>
        <dbReference type="EMBL" id="KAH0502572.1"/>
    </source>
</evidence>
<feature type="region of interest" description="Disordered" evidence="11">
    <location>
        <begin position="297"/>
        <end position="317"/>
    </location>
</feature>
<keyword evidence="5 12" id="KW-0732">Signal</keyword>
<dbReference type="GO" id="GO:0004896">
    <property type="term" value="F:cytokine receptor activity"/>
    <property type="evidence" value="ECO:0007669"/>
    <property type="project" value="InterPro"/>
</dbReference>
<reference evidence="14" key="1">
    <citation type="submission" date="2020-03" db="EMBL/GenBank/DDBJ databases">
        <title>Studies in the Genomics of Life Span.</title>
        <authorList>
            <person name="Glass D."/>
        </authorList>
    </citation>
    <scope>NUCLEOTIDE SEQUENCE</scope>
    <source>
        <strain evidence="14">LTLLF</strain>
        <tissue evidence="14">Muscle</tissue>
    </source>
</reference>
<evidence type="ECO:0000256" key="10">
    <source>
        <dbReference type="ARBA" id="ARBA00074578"/>
    </source>
</evidence>
<dbReference type="InterPro" id="IPR056621">
    <property type="entry name" value="FN3_IL27B_N"/>
</dbReference>
<evidence type="ECO:0000256" key="12">
    <source>
        <dbReference type="SAM" id="SignalP"/>
    </source>
</evidence>
<dbReference type="InterPro" id="IPR036116">
    <property type="entry name" value="FN3_sf"/>
</dbReference>
<evidence type="ECO:0000256" key="4">
    <source>
        <dbReference type="ARBA" id="ARBA00022525"/>
    </source>
</evidence>
<feature type="chain" id="PRO_5035161223" description="Interleukin-27 subunit beta" evidence="12">
    <location>
        <begin position="21"/>
        <end position="317"/>
    </location>
</feature>
<dbReference type="InterPro" id="IPR053073">
    <property type="entry name" value="IL11/IL27_subunit_beta"/>
</dbReference>
<feature type="signal peptide" evidence="12">
    <location>
        <begin position="1"/>
        <end position="20"/>
    </location>
</feature>
<evidence type="ECO:0000256" key="1">
    <source>
        <dbReference type="ARBA" id="ARBA00004613"/>
    </source>
</evidence>
<dbReference type="CDD" id="cd00063">
    <property type="entry name" value="FN3"/>
    <property type="match status" value="2"/>
</dbReference>
<evidence type="ECO:0000256" key="2">
    <source>
        <dbReference type="ARBA" id="ARBA00010890"/>
    </source>
</evidence>
<comment type="similarity">
    <text evidence="2">Belongs to the type I cytokine receptor family. Type 3 subfamily.</text>
</comment>
<dbReference type="SMART" id="SM00060">
    <property type="entry name" value="FN3"/>
    <property type="match status" value="2"/>
</dbReference>
<dbReference type="Proteomes" id="UP000710432">
    <property type="component" value="Unassembled WGS sequence"/>
</dbReference>
<dbReference type="InterPro" id="IPR013783">
    <property type="entry name" value="Ig-like_fold"/>
</dbReference>
<keyword evidence="4" id="KW-0964">Secreted</keyword>
<dbReference type="GO" id="GO:0005125">
    <property type="term" value="F:cytokine activity"/>
    <property type="evidence" value="ECO:0007669"/>
    <property type="project" value="UniProtKB-KW"/>
</dbReference>
<dbReference type="InterPro" id="IPR003961">
    <property type="entry name" value="FN3_dom"/>
</dbReference>
<sequence length="317" mass="35250">MSQRLLLSLALWASCSPGNAGTAALSQPRVRCHASRYPVAVDCSWTPLGAPNSTRPTSFIATYRLGVATQQQSQPCLQSTPEATCCTIPHVHLFSTVPYVLNVTALHPSGASSSLLAFVAERIIKPDPPEGVRLRKAGQLLQVLWHPPASWPFPNIFSLKYRVRYRRHGASHFRQVGPIEATTFTFRAAKSHAKYCVQVSAQDLTDYGKPIKPDPPEGVRLRKAGQLLQVLWHPPASWPFPNIFSLKYRVRYRRHGASHFRQVGPIEATTFTFRATKSHAKYCVQVSAQDLTDYGKPSDWSLPGQAEGMPQKSLKRD</sequence>
<dbReference type="GO" id="GO:0002376">
    <property type="term" value="P:immune system process"/>
    <property type="evidence" value="ECO:0007669"/>
    <property type="project" value="UniProtKB-ARBA"/>
</dbReference>
<dbReference type="GO" id="GO:0016020">
    <property type="term" value="C:membrane"/>
    <property type="evidence" value="ECO:0007669"/>
    <property type="project" value="InterPro"/>
</dbReference>